<feature type="domain" description="AMP-dependent synthetase/ligase" evidence="1">
    <location>
        <begin position="31"/>
        <end position="421"/>
    </location>
</feature>
<dbReference type="InterPro" id="IPR042099">
    <property type="entry name" value="ANL_N_sf"/>
</dbReference>
<dbReference type="EC" id="6.2.1.3" evidence="3"/>
<dbReference type="SUPFAM" id="SSF56801">
    <property type="entry name" value="Acetyl-CoA synthetase-like"/>
    <property type="match status" value="1"/>
</dbReference>
<evidence type="ECO:0000313" key="4">
    <source>
        <dbReference type="Proteomes" id="UP000749311"/>
    </source>
</evidence>
<protein>
    <submittedName>
        <fullName evidence="3">Long-chain acyl-CoA synthetase</fullName>
        <ecNumber evidence="3">6.2.1.3</ecNumber>
    </submittedName>
</protein>
<evidence type="ECO:0000259" key="2">
    <source>
        <dbReference type="Pfam" id="PF13193"/>
    </source>
</evidence>
<dbReference type="EMBL" id="JAAMOZ010000005">
    <property type="protein sequence ID" value="NIH58735.1"/>
    <property type="molecule type" value="Genomic_DNA"/>
</dbReference>
<reference evidence="3 4" key="1">
    <citation type="submission" date="2020-02" db="EMBL/GenBank/DDBJ databases">
        <title>Sequencing the genomes of 1000 actinobacteria strains.</title>
        <authorList>
            <person name="Klenk H.-P."/>
        </authorList>
    </citation>
    <scope>NUCLEOTIDE SEQUENCE [LARGE SCALE GENOMIC DNA]</scope>
    <source>
        <strain evidence="3 4">DSM 19609</strain>
    </source>
</reference>
<name>A0ABX0SLB5_9ACTN</name>
<keyword evidence="3" id="KW-0436">Ligase</keyword>
<keyword evidence="4" id="KW-1185">Reference proteome</keyword>
<dbReference type="GO" id="GO:0004467">
    <property type="term" value="F:long-chain fatty acid-CoA ligase activity"/>
    <property type="evidence" value="ECO:0007669"/>
    <property type="project" value="UniProtKB-EC"/>
</dbReference>
<dbReference type="InterPro" id="IPR050237">
    <property type="entry name" value="ATP-dep_AMP-bd_enzyme"/>
</dbReference>
<dbReference type="InterPro" id="IPR000873">
    <property type="entry name" value="AMP-dep_synth/lig_dom"/>
</dbReference>
<dbReference type="InterPro" id="IPR025110">
    <property type="entry name" value="AMP-bd_C"/>
</dbReference>
<dbReference type="Gene3D" id="3.30.300.30">
    <property type="match status" value="1"/>
</dbReference>
<gene>
    <name evidence="3" type="ORF">FB473_003436</name>
</gene>
<comment type="caution">
    <text evidence="3">The sequence shown here is derived from an EMBL/GenBank/DDBJ whole genome shotgun (WGS) entry which is preliminary data.</text>
</comment>
<proteinExistence type="predicted"/>
<dbReference type="Proteomes" id="UP000749311">
    <property type="component" value="Unassembled WGS sequence"/>
</dbReference>
<feature type="domain" description="AMP-binding enzyme C-terminal" evidence="2">
    <location>
        <begin position="471"/>
        <end position="546"/>
    </location>
</feature>
<dbReference type="RefSeq" id="WP_167171770.1">
    <property type="nucleotide sequence ID" value="NZ_BAAAOO010000006.1"/>
</dbReference>
<accession>A0ABX0SLB5</accession>
<dbReference type="PANTHER" id="PTHR43767">
    <property type="entry name" value="LONG-CHAIN-FATTY-ACID--COA LIGASE"/>
    <property type="match status" value="1"/>
</dbReference>
<dbReference type="InterPro" id="IPR020845">
    <property type="entry name" value="AMP-binding_CS"/>
</dbReference>
<dbReference type="PROSITE" id="PS00455">
    <property type="entry name" value="AMP_BINDING"/>
    <property type="match status" value="1"/>
</dbReference>
<dbReference type="Pfam" id="PF13193">
    <property type="entry name" value="AMP-binding_C"/>
    <property type="match status" value="1"/>
</dbReference>
<dbReference type="Pfam" id="PF00501">
    <property type="entry name" value="AMP-binding"/>
    <property type="match status" value="1"/>
</dbReference>
<dbReference type="PANTHER" id="PTHR43767:SF1">
    <property type="entry name" value="NONRIBOSOMAL PEPTIDE SYNTHASE PES1 (EUROFUNG)-RELATED"/>
    <property type="match status" value="1"/>
</dbReference>
<dbReference type="InterPro" id="IPR045851">
    <property type="entry name" value="AMP-bd_C_sf"/>
</dbReference>
<evidence type="ECO:0000259" key="1">
    <source>
        <dbReference type="Pfam" id="PF00501"/>
    </source>
</evidence>
<evidence type="ECO:0000313" key="3">
    <source>
        <dbReference type="EMBL" id="NIH58735.1"/>
    </source>
</evidence>
<organism evidence="3 4">
    <name type="scientific">Brooklawnia cerclae</name>
    <dbReference type="NCBI Taxonomy" id="349934"/>
    <lineage>
        <taxon>Bacteria</taxon>
        <taxon>Bacillati</taxon>
        <taxon>Actinomycetota</taxon>
        <taxon>Actinomycetes</taxon>
        <taxon>Propionibacteriales</taxon>
        <taxon>Propionibacteriaceae</taxon>
        <taxon>Brooklawnia</taxon>
    </lineage>
</organism>
<dbReference type="Gene3D" id="3.40.50.12780">
    <property type="entry name" value="N-terminal domain of ligase-like"/>
    <property type="match status" value="1"/>
</dbReference>
<sequence length="640" mass="69462">MTSIDDLWTAAYDPHVPRHLDYPGGSLIDAFDRFTSRFAEQTALDFFGRPTTYARLRRDVGRVAGHLHDLGVGPGDHVALLMPTCPQHVIAFYAVLACGATVVEHNPLYTTRELTPLFADHRANVAIVWDSAAPSLQALPAAIRPRTIVSVNLVEAMPLSKRLLLRLPISKARRSRAQLSVPAPGTIRFRELLAPHPAPPRALRPRPEDQALLLYTSGTTGTPKGVPLTHTNLLASTTQAIAWMHVLRPGREVFLACLPLFHVFGCSLSMNAGLTIGAAVHLIPKPETGLILDAIKRRTPSVVIGVPPLFERIAHGAAERGVSLRGIAVGISGAMSLRGELIDLWENATGGFLIEGYGLSECSPIVAGNPVNTTRTAGSIGVPFPDTRVRLADPADPGRDAAPGDPGEILVKGPQVFGGYLDRPAETAAAFHDGWFRTGDVAVTDERGFLRIVDRIKEVVITGGFNVYPSEVEAAMRGHDGIEDVAVVGLANEFGAEEVVAAVVTRDGLLPDLEDLRRSVKKRLAAYKVPRRVFVLPELPRNEMGKVLRREVRGHVDSLDLSQRLASFAPELRVRLEELGPGIRDRLEELGPEIREHLESLDADLRAYLESLGPGIRERLAGFDLQKRLDLLLPRAASAV</sequence>